<organism evidence="5 6">
    <name type="scientific">Mastigocoleus testarum BC008</name>
    <dbReference type="NCBI Taxonomy" id="371196"/>
    <lineage>
        <taxon>Bacteria</taxon>
        <taxon>Bacillati</taxon>
        <taxon>Cyanobacteriota</taxon>
        <taxon>Cyanophyceae</taxon>
        <taxon>Nostocales</taxon>
        <taxon>Hapalosiphonaceae</taxon>
        <taxon>Mastigocoleus</taxon>
    </lineage>
</organism>
<proteinExistence type="inferred from homology"/>
<dbReference type="Gene3D" id="2.60.40.790">
    <property type="match status" value="1"/>
</dbReference>
<gene>
    <name evidence="5" type="ORF">BC008_04515</name>
</gene>
<dbReference type="PROSITE" id="PS51203">
    <property type="entry name" value="CS"/>
    <property type="match status" value="1"/>
</dbReference>
<dbReference type="Proteomes" id="UP000053372">
    <property type="component" value="Unassembled WGS sequence"/>
</dbReference>
<evidence type="ECO:0000313" key="6">
    <source>
        <dbReference type="Proteomes" id="UP000053372"/>
    </source>
</evidence>
<dbReference type="RefSeq" id="WP_027846555.1">
    <property type="nucleotide sequence ID" value="NZ_LMTZ01000020.1"/>
</dbReference>
<protein>
    <submittedName>
        <fullName evidence="5">Uncharacterized protein</fullName>
    </submittedName>
</protein>
<dbReference type="InterPro" id="IPR002068">
    <property type="entry name" value="A-crystallin/Hsp20_dom"/>
</dbReference>
<evidence type="ECO:0000259" key="4">
    <source>
        <dbReference type="PROSITE" id="PS51203"/>
    </source>
</evidence>
<dbReference type="Pfam" id="PF00011">
    <property type="entry name" value="HSP20"/>
    <property type="match status" value="1"/>
</dbReference>
<comment type="similarity">
    <text evidence="1 2">Belongs to the small heat shock protein (HSP20) family.</text>
</comment>
<evidence type="ECO:0000256" key="2">
    <source>
        <dbReference type="RuleBase" id="RU003616"/>
    </source>
</evidence>
<dbReference type="InterPro" id="IPR008978">
    <property type="entry name" value="HSP20-like_chaperone"/>
</dbReference>
<dbReference type="AlphaFoldDB" id="A0A0V7ZYC8"/>
<name>A0A0V7ZYC8_9CYAN</name>
<dbReference type="SUPFAM" id="SSF49764">
    <property type="entry name" value="HSP20-like chaperones"/>
    <property type="match status" value="1"/>
</dbReference>
<feature type="domain" description="SHSP" evidence="3">
    <location>
        <begin position="31"/>
        <end position="142"/>
    </location>
</feature>
<dbReference type="InterPro" id="IPR031107">
    <property type="entry name" value="Small_HSP"/>
</dbReference>
<comment type="caution">
    <text evidence="5">The sequence shown here is derived from an EMBL/GenBank/DDBJ whole genome shotgun (WGS) entry which is preliminary data.</text>
</comment>
<dbReference type="PANTHER" id="PTHR11527">
    <property type="entry name" value="HEAT-SHOCK PROTEIN 20 FAMILY MEMBER"/>
    <property type="match status" value="1"/>
</dbReference>
<dbReference type="CDD" id="cd06464">
    <property type="entry name" value="ACD_sHsps-like"/>
    <property type="match status" value="1"/>
</dbReference>
<dbReference type="OrthoDB" id="9811615at2"/>
<evidence type="ECO:0000259" key="3">
    <source>
        <dbReference type="PROSITE" id="PS01031"/>
    </source>
</evidence>
<keyword evidence="6" id="KW-1185">Reference proteome</keyword>
<sequence>MTLIRVSPFEGKESLRRQLSRVFAEGEDTQKENSATWKPVIGLLDDSENLILRIEIPGVDSKDINIDVTREAITISGKRQQQDGSANDLYSELIYGSFRRHISLPAYIIPEQAKADFTGGVLTLILPKVEEAKNRVVKVSLGKTSFSTRSLQDYLLRSELGGYRAANAPSQQTQ</sequence>
<dbReference type="PROSITE" id="PS01031">
    <property type="entry name" value="SHSP"/>
    <property type="match status" value="1"/>
</dbReference>
<dbReference type="InterPro" id="IPR007052">
    <property type="entry name" value="CS_dom"/>
</dbReference>
<evidence type="ECO:0000256" key="1">
    <source>
        <dbReference type="PROSITE-ProRule" id="PRU00285"/>
    </source>
</evidence>
<accession>A0A0V7ZYC8</accession>
<dbReference type="EMBL" id="LMTZ01000020">
    <property type="protein sequence ID" value="KST69568.1"/>
    <property type="molecule type" value="Genomic_DNA"/>
</dbReference>
<feature type="domain" description="CS" evidence="4">
    <location>
        <begin position="30"/>
        <end position="137"/>
    </location>
</feature>
<evidence type="ECO:0000313" key="5">
    <source>
        <dbReference type="EMBL" id="KST69568.1"/>
    </source>
</evidence>
<reference evidence="5 6" key="1">
    <citation type="journal article" date="2015" name="Genome Announc.">
        <title>Draft Genome of the Euendolithic (true boring) Cyanobacterium Mastigocoleus testarum strain BC008.</title>
        <authorList>
            <person name="Guida B.S."/>
            <person name="Garcia-Pichel F."/>
        </authorList>
    </citation>
    <scope>NUCLEOTIDE SEQUENCE [LARGE SCALE GENOMIC DNA]</scope>
    <source>
        <strain evidence="5 6">BC008</strain>
    </source>
</reference>